<name>A0A1R2AU48_9CILI</name>
<dbReference type="Proteomes" id="UP000187209">
    <property type="component" value="Unassembled WGS sequence"/>
</dbReference>
<protein>
    <submittedName>
        <fullName evidence="1">Uncharacterized protein</fullName>
    </submittedName>
</protein>
<evidence type="ECO:0000313" key="2">
    <source>
        <dbReference type="Proteomes" id="UP000187209"/>
    </source>
</evidence>
<dbReference type="OrthoDB" id="304995at2759"/>
<dbReference type="InterPro" id="IPR027968">
    <property type="entry name" value="JHY"/>
</dbReference>
<dbReference type="AlphaFoldDB" id="A0A1R2AU48"/>
<sequence length="231" mass="26057">MGSNFHERFKNKSSMISATGALTVDPENAILHPSDAQIHSNVIKNSANHIINSHSQPPKSIKNSNCSNNSLVNYSNDSEVFHNHSSLLPHSSISPMIHKRNINLTLTPTISKPQLSKTDSSHLNKSYENQTKKVFTPYTIKDYHAIKLKTYYQLGGLGPNVGTNEWMQKKQLMKKRLSYGKTVYYNNAAKLPLIPVKSFKDDKDEENSRTRSLKFAKSIFKPPLRNCVMLG</sequence>
<evidence type="ECO:0000313" key="1">
    <source>
        <dbReference type="EMBL" id="OMJ68047.1"/>
    </source>
</evidence>
<accession>A0A1R2AU48</accession>
<comment type="caution">
    <text evidence="1">The sequence shown here is derived from an EMBL/GenBank/DDBJ whole genome shotgun (WGS) entry which is preliminary data.</text>
</comment>
<gene>
    <name evidence="1" type="ORF">SteCoe_34623</name>
</gene>
<proteinExistence type="predicted"/>
<reference evidence="1 2" key="1">
    <citation type="submission" date="2016-11" db="EMBL/GenBank/DDBJ databases">
        <title>The macronuclear genome of Stentor coeruleus: a giant cell with tiny introns.</title>
        <authorList>
            <person name="Slabodnick M."/>
            <person name="Ruby J.G."/>
            <person name="Reiff S.B."/>
            <person name="Swart E.C."/>
            <person name="Gosai S."/>
            <person name="Prabakaran S."/>
            <person name="Witkowska E."/>
            <person name="Larue G.E."/>
            <person name="Fisher S."/>
            <person name="Freeman R.M."/>
            <person name="Gunawardena J."/>
            <person name="Chu W."/>
            <person name="Stover N.A."/>
            <person name="Gregory B.D."/>
            <person name="Nowacki M."/>
            <person name="Derisi J."/>
            <person name="Roy S.W."/>
            <person name="Marshall W.F."/>
            <person name="Sood P."/>
        </authorList>
    </citation>
    <scope>NUCLEOTIDE SEQUENCE [LARGE SCALE GENOMIC DNA]</scope>
    <source>
        <strain evidence="1">WM001</strain>
    </source>
</reference>
<keyword evidence="2" id="KW-1185">Reference proteome</keyword>
<dbReference type="Pfam" id="PF15261">
    <property type="entry name" value="JHY"/>
    <property type="match status" value="1"/>
</dbReference>
<dbReference type="EMBL" id="MPUH01001395">
    <property type="protein sequence ID" value="OMJ68047.1"/>
    <property type="molecule type" value="Genomic_DNA"/>
</dbReference>
<organism evidence="1 2">
    <name type="scientific">Stentor coeruleus</name>
    <dbReference type="NCBI Taxonomy" id="5963"/>
    <lineage>
        <taxon>Eukaryota</taxon>
        <taxon>Sar</taxon>
        <taxon>Alveolata</taxon>
        <taxon>Ciliophora</taxon>
        <taxon>Postciliodesmatophora</taxon>
        <taxon>Heterotrichea</taxon>
        <taxon>Heterotrichida</taxon>
        <taxon>Stentoridae</taxon>
        <taxon>Stentor</taxon>
    </lineage>
</organism>